<feature type="binding site" evidence="2">
    <location>
        <position position="15"/>
    </location>
    <ligand>
        <name>Mg(2+)</name>
        <dbReference type="ChEBI" id="CHEBI:18420"/>
    </ligand>
</feature>
<keyword evidence="1 2" id="KW-0093">Biotin biosynthesis</keyword>
<evidence type="ECO:0000256" key="1">
    <source>
        <dbReference type="ARBA" id="ARBA00022756"/>
    </source>
</evidence>
<name>A0A840V753_9BACT</name>
<dbReference type="Gene3D" id="3.40.50.300">
    <property type="entry name" value="P-loop containing nucleotide triphosphate hydrolases"/>
    <property type="match status" value="1"/>
</dbReference>
<dbReference type="NCBIfam" id="TIGR00347">
    <property type="entry name" value="bioD"/>
    <property type="match status" value="1"/>
</dbReference>
<comment type="catalytic activity">
    <reaction evidence="2">
        <text>(7R,8S)-7,8-diammoniononanoate + CO2 + ATP = (4R,5S)-dethiobiotin + ADP + phosphate + 3 H(+)</text>
        <dbReference type="Rhea" id="RHEA:15805"/>
        <dbReference type="ChEBI" id="CHEBI:15378"/>
        <dbReference type="ChEBI" id="CHEBI:16526"/>
        <dbReference type="ChEBI" id="CHEBI:30616"/>
        <dbReference type="ChEBI" id="CHEBI:43474"/>
        <dbReference type="ChEBI" id="CHEBI:149469"/>
        <dbReference type="ChEBI" id="CHEBI:149473"/>
        <dbReference type="ChEBI" id="CHEBI:456216"/>
        <dbReference type="EC" id="6.3.3.3"/>
    </reaction>
</comment>
<dbReference type="GO" id="GO:0009102">
    <property type="term" value="P:biotin biosynthetic process"/>
    <property type="evidence" value="ECO:0007669"/>
    <property type="project" value="UniProtKB-UniRule"/>
</dbReference>
<keyword evidence="2" id="KW-0963">Cytoplasm</keyword>
<dbReference type="GO" id="GO:0000287">
    <property type="term" value="F:magnesium ion binding"/>
    <property type="evidence" value="ECO:0007669"/>
    <property type="project" value="UniProtKB-UniRule"/>
</dbReference>
<dbReference type="PANTHER" id="PTHR43210:SF5">
    <property type="entry name" value="DETHIOBIOTIN SYNTHETASE"/>
    <property type="match status" value="1"/>
</dbReference>
<comment type="pathway">
    <text evidence="2">Cofactor biosynthesis; biotin biosynthesis; biotin from 7,8-diaminononanoate: step 1/2.</text>
</comment>
<dbReference type="GO" id="GO:0005524">
    <property type="term" value="F:ATP binding"/>
    <property type="evidence" value="ECO:0007669"/>
    <property type="project" value="UniProtKB-UniRule"/>
</dbReference>
<comment type="function">
    <text evidence="2">Catalyzes a mechanistically unusual reaction, the ATP-dependent insertion of CO2 between the N7 and N8 nitrogen atoms of 7,8-diaminopelargonic acid (DAPA, also called 7,8-diammoniononanoate) to form a ureido ring.</text>
</comment>
<dbReference type="GO" id="GO:0004141">
    <property type="term" value="F:dethiobiotin synthase activity"/>
    <property type="evidence" value="ECO:0007669"/>
    <property type="project" value="UniProtKB-UniRule"/>
</dbReference>
<feature type="active site" evidence="2">
    <location>
        <position position="36"/>
    </location>
</feature>
<sequence length="214" mass="22746">MSWFITGTDTGVGKTWFARLLVTTLREQGIAAAGYKPVACGDRDDALALAEASGGLAVDEVNPIYLKAAVAPKIAAMLDDSRINPGAILADLKQFEKRFDHVVVEGAGGWRVPLADDYDMADLATDIAHPVIVVVANRLGALNHTILTVEDIRASGLEVAGLVLNHLQDELDTAAITNKGVIEELVDAPILAEIIHGQDFLDLKPFLTSAVSPQ</sequence>
<comment type="caution">
    <text evidence="2">Lacks conserved residue(s) required for the propagation of feature annotation.</text>
</comment>
<dbReference type="PANTHER" id="PTHR43210">
    <property type="entry name" value="DETHIOBIOTIN SYNTHETASE"/>
    <property type="match status" value="1"/>
</dbReference>
<keyword evidence="2" id="KW-0067">ATP-binding</keyword>
<dbReference type="Pfam" id="PF13500">
    <property type="entry name" value="AAA_26"/>
    <property type="match status" value="1"/>
</dbReference>
<comment type="cofactor">
    <cofactor evidence="2">
        <name>Mg(2+)</name>
        <dbReference type="ChEBI" id="CHEBI:18420"/>
    </cofactor>
</comment>
<keyword evidence="2" id="KW-0479">Metal-binding</keyword>
<feature type="binding site" evidence="2">
    <location>
        <position position="45"/>
    </location>
    <ligand>
        <name>ATP</name>
        <dbReference type="ChEBI" id="CHEBI:30616"/>
    </ligand>
</feature>
<feature type="binding site" evidence="2">
    <location>
        <begin position="165"/>
        <end position="166"/>
    </location>
    <ligand>
        <name>ATP</name>
        <dbReference type="ChEBI" id="CHEBI:30616"/>
    </ligand>
</feature>
<evidence type="ECO:0000313" key="4">
    <source>
        <dbReference type="Proteomes" id="UP000557717"/>
    </source>
</evidence>
<dbReference type="AlphaFoldDB" id="A0A840V753"/>
<gene>
    <name evidence="2" type="primary">bioD</name>
    <name evidence="3" type="ORF">HNR46_003784</name>
</gene>
<dbReference type="Proteomes" id="UP000557717">
    <property type="component" value="Unassembled WGS sequence"/>
</dbReference>
<dbReference type="GO" id="GO:0005829">
    <property type="term" value="C:cytosol"/>
    <property type="evidence" value="ECO:0007669"/>
    <property type="project" value="TreeGrafter"/>
</dbReference>
<dbReference type="CDD" id="cd03109">
    <property type="entry name" value="DTBS"/>
    <property type="match status" value="1"/>
</dbReference>
<feature type="binding site" evidence="2">
    <location>
        <begin position="205"/>
        <end position="207"/>
    </location>
    <ligand>
        <name>ATP</name>
        <dbReference type="ChEBI" id="CHEBI:30616"/>
    </ligand>
</feature>
<dbReference type="HAMAP" id="MF_00336">
    <property type="entry name" value="BioD"/>
    <property type="match status" value="1"/>
</dbReference>
<evidence type="ECO:0000313" key="3">
    <source>
        <dbReference type="EMBL" id="MBB5353523.1"/>
    </source>
</evidence>
<organism evidence="3 4">
    <name type="scientific">Haloferula luteola</name>
    <dbReference type="NCBI Taxonomy" id="595692"/>
    <lineage>
        <taxon>Bacteria</taxon>
        <taxon>Pseudomonadati</taxon>
        <taxon>Verrucomicrobiota</taxon>
        <taxon>Verrucomicrobiia</taxon>
        <taxon>Verrucomicrobiales</taxon>
        <taxon>Verrucomicrobiaceae</taxon>
        <taxon>Haloferula</taxon>
    </lineage>
</organism>
<feature type="binding site" evidence="2">
    <location>
        <begin position="105"/>
        <end position="108"/>
    </location>
    <ligand>
        <name>ATP</name>
        <dbReference type="ChEBI" id="CHEBI:30616"/>
    </ligand>
</feature>
<dbReference type="RefSeq" id="WP_184021512.1">
    <property type="nucleotide sequence ID" value="NZ_JACHFD010000028.1"/>
</dbReference>
<keyword evidence="2" id="KW-0547">Nucleotide-binding</keyword>
<evidence type="ECO:0000256" key="2">
    <source>
        <dbReference type="HAMAP-Rule" id="MF_00336"/>
    </source>
</evidence>
<comment type="subcellular location">
    <subcellularLocation>
        <location evidence="2">Cytoplasm</location>
    </subcellularLocation>
</comment>
<dbReference type="InterPro" id="IPR027417">
    <property type="entry name" value="P-loop_NTPase"/>
</dbReference>
<dbReference type="SUPFAM" id="SSF52540">
    <property type="entry name" value="P-loop containing nucleoside triphosphate hydrolases"/>
    <property type="match status" value="1"/>
</dbReference>
<keyword evidence="4" id="KW-1185">Reference proteome</keyword>
<comment type="subunit">
    <text evidence="2">Homodimer.</text>
</comment>
<dbReference type="EC" id="6.3.3.3" evidence="2"/>
<feature type="binding site" evidence="2">
    <location>
        <position position="45"/>
    </location>
    <ligand>
        <name>Mg(2+)</name>
        <dbReference type="ChEBI" id="CHEBI:18420"/>
    </ligand>
</feature>
<reference evidence="3 4" key="1">
    <citation type="submission" date="2020-08" db="EMBL/GenBank/DDBJ databases">
        <title>Genomic Encyclopedia of Type Strains, Phase IV (KMG-IV): sequencing the most valuable type-strain genomes for metagenomic binning, comparative biology and taxonomic classification.</title>
        <authorList>
            <person name="Goeker M."/>
        </authorList>
    </citation>
    <scope>NUCLEOTIDE SEQUENCE [LARGE SCALE GENOMIC DNA]</scope>
    <source>
        <strain evidence="3 4">YC6886</strain>
    </source>
</reference>
<protein>
    <recommendedName>
        <fullName evidence="2">ATP-dependent dethiobiotin synthetase BioD</fullName>
        <ecNumber evidence="2">6.3.3.3</ecNumber>
    </recommendedName>
    <alternativeName>
        <fullName evidence="2">DTB synthetase</fullName>
        <shortName evidence="2">DTBS</shortName>
    </alternativeName>
    <alternativeName>
        <fullName evidence="2">Dethiobiotin synthase</fullName>
    </alternativeName>
</protein>
<dbReference type="PIRSF" id="PIRSF006755">
    <property type="entry name" value="DTB_synth"/>
    <property type="match status" value="1"/>
</dbReference>
<comment type="similarity">
    <text evidence="2">Belongs to the dethiobiotin synthetase family.</text>
</comment>
<keyword evidence="2 3" id="KW-0436">Ligase</keyword>
<comment type="caution">
    <text evidence="3">The sequence shown here is derived from an EMBL/GenBank/DDBJ whole genome shotgun (WGS) entry which is preliminary data.</text>
</comment>
<feature type="binding site" evidence="2">
    <location>
        <position position="105"/>
    </location>
    <ligand>
        <name>Mg(2+)</name>
        <dbReference type="ChEBI" id="CHEBI:18420"/>
    </ligand>
</feature>
<accession>A0A840V753</accession>
<dbReference type="UniPathway" id="UPA00078">
    <property type="reaction ID" value="UER00161"/>
</dbReference>
<dbReference type="EMBL" id="JACHFD010000028">
    <property type="protein sequence ID" value="MBB5353523.1"/>
    <property type="molecule type" value="Genomic_DNA"/>
</dbReference>
<keyword evidence="2" id="KW-0460">Magnesium</keyword>
<proteinExistence type="inferred from homology"/>
<dbReference type="InterPro" id="IPR004472">
    <property type="entry name" value="DTB_synth_BioD"/>
</dbReference>